<feature type="compositionally biased region" description="Basic and acidic residues" evidence="1">
    <location>
        <begin position="492"/>
        <end position="511"/>
    </location>
</feature>
<comment type="caution">
    <text evidence="3">The sequence shown here is derived from an EMBL/GenBank/DDBJ whole genome shotgun (WGS) entry which is preliminary data.</text>
</comment>
<dbReference type="InterPro" id="IPR015661">
    <property type="entry name" value="Bub1/Mad3"/>
</dbReference>
<evidence type="ECO:0000313" key="4">
    <source>
        <dbReference type="Proteomes" id="UP000291343"/>
    </source>
</evidence>
<dbReference type="InterPro" id="IPR013212">
    <property type="entry name" value="Mad3/Bub1_I"/>
</dbReference>
<dbReference type="GO" id="GO:0004672">
    <property type="term" value="F:protein kinase activity"/>
    <property type="evidence" value="ECO:0007669"/>
    <property type="project" value="TreeGrafter"/>
</dbReference>
<dbReference type="EMBL" id="QKKF02023785">
    <property type="protein sequence ID" value="RZF37609.1"/>
    <property type="molecule type" value="Genomic_DNA"/>
</dbReference>
<dbReference type="InParanoid" id="A0A482WVG1"/>
<organism evidence="3 4">
    <name type="scientific">Laodelphax striatellus</name>
    <name type="common">Small brown planthopper</name>
    <name type="synonym">Delphax striatella</name>
    <dbReference type="NCBI Taxonomy" id="195883"/>
    <lineage>
        <taxon>Eukaryota</taxon>
        <taxon>Metazoa</taxon>
        <taxon>Ecdysozoa</taxon>
        <taxon>Arthropoda</taxon>
        <taxon>Hexapoda</taxon>
        <taxon>Insecta</taxon>
        <taxon>Pterygota</taxon>
        <taxon>Neoptera</taxon>
        <taxon>Paraneoptera</taxon>
        <taxon>Hemiptera</taxon>
        <taxon>Auchenorrhyncha</taxon>
        <taxon>Fulgoroidea</taxon>
        <taxon>Delphacidae</taxon>
        <taxon>Criomorphinae</taxon>
        <taxon>Laodelphax</taxon>
    </lineage>
</organism>
<feature type="compositionally biased region" description="Basic and acidic residues" evidence="1">
    <location>
        <begin position="642"/>
        <end position="655"/>
    </location>
</feature>
<proteinExistence type="predicted"/>
<feature type="compositionally biased region" description="Basic and acidic residues" evidence="1">
    <location>
        <begin position="595"/>
        <end position="605"/>
    </location>
</feature>
<dbReference type="Proteomes" id="UP000291343">
    <property type="component" value="Unassembled WGS sequence"/>
</dbReference>
<name>A0A482WVG1_LAOST</name>
<feature type="region of interest" description="Disordered" evidence="1">
    <location>
        <begin position="492"/>
        <end position="555"/>
    </location>
</feature>
<dbReference type="GO" id="GO:0007094">
    <property type="term" value="P:mitotic spindle assembly checkpoint signaling"/>
    <property type="evidence" value="ECO:0007669"/>
    <property type="project" value="InterPro"/>
</dbReference>
<dbReference type="GO" id="GO:0005634">
    <property type="term" value="C:nucleus"/>
    <property type="evidence" value="ECO:0007669"/>
    <property type="project" value="TreeGrafter"/>
</dbReference>
<dbReference type="PROSITE" id="PS51489">
    <property type="entry name" value="BUB1_N"/>
    <property type="match status" value="1"/>
</dbReference>
<dbReference type="SMR" id="A0A482WVG1"/>
<evidence type="ECO:0000256" key="1">
    <source>
        <dbReference type="SAM" id="MobiDB-lite"/>
    </source>
</evidence>
<protein>
    <recommendedName>
        <fullName evidence="2">BUB1 N-terminal domain-containing protein</fullName>
    </recommendedName>
</protein>
<sequence>MSLPLDAELLDLTKENIQPLRHGRRADQLFTALNAELDTNAQKKLDEQREQFELAIRMYEGDDPLEPRYQFAHWIEQSYLKLGPQSKLLALLEDTINLYKDDQRYRQDQRFIEMLVKFINAQANPIELYQLSYNQGLGTMCAVLYHSWADELDENNDWRRANQIYELGIMNRAEPLDKLKQAHEQFQLSVGRRMMNDEEGEEEEGKVVAPPSRQAFSKLKKAQVKGTRQPHGNPGTLKLQQPLVSTNSRSMAIPIYQENTEDNFTGGSSRAQIDLFPKTSVINKENSLKAGPWKNPHGSKSRSSAVVPPSTPSFHVHQDAQEEKKVNYQTPIVARALKSIRAVDIACPVAIFEAPDPTKKVMYAKHKIYVGGREFQLEEIRAAIYNKRHAIETGQKDMCEFQTPMIHFGKKTSASCRSVPAATASTSQPEPKALPVRLFADDSDNSDVEDDKDSQSIKFYRNDKNLINDDAMNCEVGVDKLSSSGHVDDLEIAESEKSPEYNTKVPEHCDTTENNQQNIVDGSDSTVEKFEKLSSTESQKLQPSNDNQNVPQFSDSDKINHQRRLDFNPVHSFASSSSIGGLDLEKLNITVKPDRAESSNFDKKNSQSCSRNTDLKPAESSAATSFKSSACGVDLDKLKTSVKSERDGKEKDTTLVKKKSSSQPSEQRPDRMKIKKKTKPPSGLAFSIFTE</sequence>
<dbReference type="PANTHER" id="PTHR14030">
    <property type="entry name" value="MITOTIC CHECKPOINT SERINE/THREONINE-PROTEIN KINASE BUB1"/>
    <property type="match status" value="1"/>
</dbReference>
<dbReference type="GO" id="GO:0051754">
    <property type="term" value="P:meiotic sister chromatid cohesion, centromeric"/>
    <property type="evidence" value="ECO:0007669"/>
    <property type="project" value="TreeGrafter"/>
</dbReference>
<dbReference type="AlphaFoldDB" id="A0A482WVG1"/>
<feature type="domain" description="BUB1 N-terminal" evidence="2">
    <location>
        <begin position="52"/>
        <end position="214"/>
    </location>
</feature>
<evidence type="ECO:0000259" key="2">
    <source>
        <dbReference type="PROSITE" id="PS51489"/>
    </source>
</evidence>
<dbReference type="Pfam" id="PF08311">
    <property type="entry name" value="Mad3_BUB1_I"/>
    <property type="match status" value="1"/>
</dbReference>
<dbReference type="STRING" id="195883.A0A482WVG1"/>
<evidence type="ECO:0000313" key="3">
    <source>
        <dbReference type="EMBL" id="RZF37609.1"/>
    </source>
</evidence>
<dbReference type="SMART" id="SM00777">
    <property type="entry name" value="Mad3_BUB1_I"/>
    <property type="match status" value="1"/>
</dbReference>
<dbReference type="Gene3D" id="1.25.40.430">
    <property type="match status" value="1"/>
</dbReference>
<keyword evidence="4" id="KW-1185">Reference proteome</keyword>
<dbReference type="PANTHER" id="PTHR14030:SF4">
    <property type="entry name" value="BUB1 KINASE, ISOFORM A-RELATED"/>
    <property type="match status" value="1"/>
</dbReference>
<gene>
    <name evidence="3" type="ORF">LSTR_LSTR014131</name>
</gene>
<reference evidence="3 4" key="1">
    <citation type="journal article" date="2017" name="Gigascience">
        <title>Genome sequence of the small brown planthopper, Laodelphax striatellus.</title>
        <authorList>
            <person name="Zhu J."/>
            <person name="Jiang F."/>
            <person name="Wang X."/>
            <person name="Yang P."/>
            <person name="Bao Y."/>
            <person name="Zhao W."/>
            <person name="Wang W."/>
            <person name="Lu H."/>
            <person name="Wang Q."/>
            <person name="Cui N."/>
            <person name="Li J."/>
            <person name="Chen X."/>
            <person name="Luo L."/>
            <person name="Yu J."/>
            <person name="Kang L."/>
            <person name="Cui F."/>
        </authorList>
    </citation>
    <scope>NUCLEOTIDE SEQUENCE [LARGE SCALE GENOMIC DNA]</scope>
    <source>
        <strain evidence="3">Lst14</strain>
    </source>
</reference>
<feature type="region of interest" description="Disordered" evidence="1">
    <location>
        <begin position="642"/>
        <end position="691"/>
    </location>
</feature>
<feature type="region of interest" description="Disordered" evidence="1">
    <location>
        <begin position="286"/>
        <end position="322"/>
    </location>
</feature>
<accession>A0A482WVG1</accession>
<feature type="compositionally biased region" description="Polar residues" evidence="1">
    <location>
        <begin position="535"/>
        <end position="554"/>
    </location>
</feature>
<feature type="region of interest" description="Disordered" evidence="1">
    <location>
        <begin position="595"/>
        <end position="627"/>
    </location>
</feature>
<feature type="compositionally biased region" description="Polar residues" evidence="1">
    <location>
        <begin position="512"/>
        <end position="525"/>
    </location>
</feature>
<dbReference type="GO" id="GO:0032991">
    <property type="term" value="C:protein-containing complex"/>
    <property type="evidence" value="ECO:0007669"/>
    <property type="project" value="UniProtKB-ARBA"/>
</dbReference>
<dbReference type="OrthoDB" id="248495at2759"/>